<name>A0A0F9MT06_9ZZZZ</name>
<accession>A0A0F9MT06</accession>
<protein>
    <submittedName>
        <fullName evidence="1">Uncharacterized protein</fullName>
    </submittedName>
</protein>
<gene>
    <name evidence="1" type="ORF">LCGC14_1346690</name>
</gene>
<evidence type="ECO:0000313" key="1">
    <source>
        <dbReference type="EMBL" id="KKM79765.1"/>
    </source>
</evidence>
<reference evidence="1" key="1">
    <citation type="journal article" date="2015" name="Nature">
        <title>Complex archaea that bridge the gap between prokaryotes and eukaryotes.</title>
        <authorList>
            <person name="Spang A."/>
            <person name="Saw J.H."/>
            <person name="Jorgensen S.L."/>
            <person name="Zaremba-Niedzwiedzka K."/>
            <person name="Martijn J."/>
            <person name="Lind A.E."/>
            <person name="van Eijk R."/>
            <person name="Schleper C."/>
            <person name="Guy L."/>
            <person name="Ettema T.J."/>
        </authorList>
    </citation>
    <scope>NUCLEOTIDE SEQUENCE</scope>
</reference>
<dbReference type="AlphaFoldDB" id="A0A0F9MT06"/>
<comment type="caution">
    <text evidence="1">The sequence shown here is derived from an EMBL/GenBank/DDBJ whole genome shotgun (WGS) entry which is preliminary data.</text>
</comment>
<organism evidence="1">
    <name type="scientific">marine sediment metagenome</name>
    <dbReference type="NCBI Taxonomy" id="412755"/>
    <lineage>
        <taxon>unclassified sequences</taxon>
        <taxon>metagenomes</taxon>
        <taxon>ecological metagenomes</taxon>
    </lineage>
</organism>
<sequence>MLIKGREVSEETASLALEEYFKNHPESHSFRAGDVIECHNRLELRLIVRSPQGTLFAIDPDGDIRCEGQIKFRYNTYRKIGRLREYLKKGN</sequence>
<proteinExistence type="predicted"/>
<dbReference type="EMBL" id="LAZR01008290">
    <property type="protein sequence ID" value="KKM79765.1"/>
    <property type="molecule type" value="Genomic_DNA"/>
</dbReference>